<dbReference type="Gene3D" id="1.25.40.790">
    <property type="match status" value="1"/>
</dbReference>
<keyword evidence="3" id="KW-0805">Transcription regulation</keyword>
<evidence type="ECO:0000256" key="2">
    <source>
        <dbReference type="ARBA" id="ARBA00022491"/>
    </source>
</evidence>
<reference evidence="12 13" key="1">
    <citation type="submission" date="2016-11" db="EMBL/GenBank/DDBJ databases">
        <title>The macronuclear genome of Stentor coeruleus: a giant cell with tiny introns.</title>
        <authorList>
            <person name="Slabodnick M."/>
            <person name="Ruby J.G."/>
            <person name="Reiff S.B."/>
            <person name="Swart E.C."/>
            <person name="Gosai S."/>
            <person name="Prabakaran S."/>
            <person name="Witkowska E."/>
            <person name="Larue G.E."/>
            <person name="Fisher S."/>
            <person name="Freeman R.M."/>
            <person name="Gunawardena J."/>
            <person name="Chu W."/>
            <person name="Stover N.A."/>
            <person name="Gregory B.D."/>
            <person name="Nowacki M."/>
            <person name="Derisi J."/>
            <person name="Roy S.W."/>
            <person name="Marshall W.F."/>
            <person name="Sood P."/>
        </authorList>
    </citation>
    <scope>NUCLEOTIDE SEQUENCE [LARGE SCALE GENOMIC DNA]</scope>
    <source>
        <strain evidence="12">WM001</strain>
    </source>
</reference>
<dbReference type="Pfam" id="PF16417">
    <property type="entry name" value="CNOT1_TTP_bind"/>
    <property type="match status" value="1"/>
</dbReference>
<evidence type="ECO:0000259" key="8">
    <source>
        <dbReference type="Pfam" id="PF16415"/>
    </source>
</evidence>
<dbReference type="GO" id="GO:0017148">
    <property type="term" value="P:negative regulation of translation"/>
    <property type="evidence" value="ECO:0007669"/>
    <property type="project" value="InterPro"/>
</dbReference>
<dbReference type="GO" id="GO:0000288">
    <property type="term" value="P:nuclear-transcribed mRNA catabolic process, deadenylation-dependent decay"/>
    <property type="evidence" value="ECO:0007669"/>
    <property type="project" value="TreeGrafter"/>
</dbReference>
<dbReference type="Gene3D" id="1.25.40.180">
    <property type="match status" value="1"/>
</dbReference>
<protein>
    <recommendedName>
        <fullName evidence="14">CCR4-Not complex component Not1 C-terminal domain-containing protein</fullName>
    </recommendedName>
</protein>
<evidence type="ECO:0000313" key="13">
    <source>
        <dbReference type="Proteomes" id="UP000187209"/>
    </source>
</evidence>
<evidence type="ECO:0000259" key="6">
    <source>
        <dbReference type="Pfam" id="PF04054"/>
    </source>
</evidence>
<evidence type="ECO:0000256" key="1">
    <source>
        <dbReference type="ARBA" id="ARBA00004123"/>
    </source>
</evidence>
<dbReference type="InterPro" id="IPR032191">
    <property type="entry name" value="CNOT1_CAF1_bind"/>
</dbReference>
<dbReference type="OrthoDB" id="1933107at2759"/>
<dbReference type="Gene3D" id="1.25.40.800">
    <property type="match status" value="1"/>
</dbReference>
<dbReference type="InterPro" id="IPR024557">
    <property type="entry name" value="CNOT1_dom_4"/>
</dbReference>
<dbReference type="GO" id="GO:0060090">
    <property type="term" value="F:molecular adaptor activity"/>
    <property type="evidence" value="ECO:0007669"/>
    <property type="project" value="TreeGrafter"/>
</dbReference>
<dbReference type="Gene3D" id="1.25.40.840">
    <property type="entry name" value="CCR4-NOT transcription complex subunit 1 TTP binding domain"/>
    <property type="match status" value="1"/>
</dbReference>
<evidence type="ECO:0000313" key="12">
    <source>
        <dbReference type="EMBL" id="OMJ84549.1"/>
    </source>
</evidence>
<sequence>MTSLESCVCQHIKNLVGSLTNKKQFKPVSSELQKLVSTFGVAAEKFLFSVLLQEIDFKDPRTASGSKDQFKLQFLTQIIQIYSIKPSFLDYFSQIFPSGDIEEFLESFVKILNLTTLTQIVLSVSLSLSSTPHVARAGLLILKSKLQLYISQNKPQRIPSFALHCILYLLKTSNEFSETSCKDWSNFLISNNMLDDKSKFLPLLGETKESFNLGDSKTMIIGEIKNSLTLAEILEDMGPHCSQSQSTLREVLSNFPDIRESEMAEVLAVLCEKCTDMLDYESRVISATFSSVKQEDWQALGREISDKRTQTTWNLDNFSKVIRETYTLHWDLVIENLDIPRFVIKNEQAFSLLVNFFYKITGKKFPILPLFKIWKNPRGQVSLLLQAIYSPLPYEIFNFADSPNKAPTEEIDMQPELKGIIQALSSLDLLKVMFELSATEFYTSIRNVFINEIKRFPDILIIGFSIVKPTRGQNLLNELINIIMPQFMSPQTSNPLVLQIIWNQNPELIIHGAVEYYEKDPTSIALTQLLDLTQEIRDSLLKLVNCDNHYFTVHFGLLAIKRDFLHLEHWIKERISQGKEPFVRALLDYLEKNIIDFIKDTKDQRIIEAVFDKAQVTKESIVVIIEKLMEGNFSTDLQGKVQEFYKIILSQYPALLPPPSSQEEIDDAANKYYQQLYSNEISIAEFLSLVKRLKSSAIKHENEIFDCMINNLFDEFRFFNKYPEKELKITGELFGALIYQNLLVGVHLFLALKHIEMALRTPKSKLFRFGWFALSQFKDRLVEWPNFCNELSASNGLKEEHPEFIEWLNNYFNMKKTEESKESPLPTPKAEPIANWDKKPEEESKFLISDNTKDRIMFIINTTDSQNVLEKSEELKKILTENELANIPWFANYLVSKRVSLEINFHELYLKVIKSIGMKSIYSAIILETYTSIHKLLNLSKPLDDNERKILNSLGLWIGTLTIARNKPILIRFIDLKSEIIKSYEKENMNTVIPFICNILKSCISSDVFTQANPWMISMFSLLYELKQKPELKLRIAHEIDSLFKAIKVSPETFPQTNLLNAREVKPFENVKDFTPVPEVVVLTSENRSMASLPEYVHISPKLADLYPEQELKKIISISIEQVIKEIIQPIVQRNVNIALITTKELVLKDFALEKDAQKLQEASHWVVQSLAGSLARVTSREPFRVHLVNSLNEVFKNKGLSPEVCKQIVENASLDNLELGCGLIAKIVIEKALGDVNHEEHIKEAYNKRLQNSDSKYFEDVSHTKATPLHMLPEILRPKQTGLSKEQFQVYKDFITIIDNPKKSSSAPPQEIKNPDHPMFKFEKLIEVAETIISSRSEAEDPEVQHAINNVIEIAFSGKQDFILNCTSAVFKRMYNNELLISFYILILQNMKNTQPSLAKDITEWMIKIEDHKKFYWPVASEVIRADILILSDFDKMISKAVEIDNTLAVSFAHQLIQEFIIKSNLFPVSSFANTILSLKSLKDRQPKNEELNKLLQDIPEVKISLSFSSENDKQKEMIIQKFEDWLNMTTGEPFINSDKAPLFVNTLESLGMHNKDKMEGLFSVMIEYAIERNKYAEDGSYRIIDSFAKLFHVVMLMAQPPNKMKPLLCVLMALKNLILKASAVNFNSRPYFRIFMLILTDVTQPSPAITDQGLVQDMLIPIASTLHMLNPTRVPSFCFSWLDLISHRYFLPRMLRTVNPSSDRSQVPLQWTKMSILLIDLFKFVYNHFSTFPLNDSLRAFYNGVVKVVFVIMHDFPEFLCDYHFDFCNYIPEHCLQLKNLVLSAYPRAMRPPSPFIPNLKVDLLPEMKIAPNILSNYKGKLGGMKDDVDNYFASRDSSYIQEINNKLKSTENRANGTLANCLVLYIAEIALAGQIDQRVYNEFLLAILNGLDNETRKHYINAVANQLRYPNSHTQMFSCALLYMFSECKKPIIEEQIARVLTERTSAYRPHPWGVLITLIELVKNPRYEFLKKPFTHCTQDIENYYEKISKNFMADSDVLHNN</sequence>
<evidence type="ECO:0000256" key="4">
    <source>
        <dbReference type="ARBA" id="ARBA00023163"/>
    </source>
</evidence>
<feature type="domain" description="CCR4-NOT transcription complex subunit 1" evidence="7">
    <location>
        <begin position="1111"/>
        <end position="1251"/>
    </location>
</feature>
<evidence type="ECO:0000256" key="3">
    <source>
        <dbReference type="ARBA" id="ARBA00023015"/>
    </source>
</evidence>
<dbReference type="Pfam" id="PF04054">
    <property type="entry name" value="Not1"/>
    <property type="match status" value="1"/>
</dbReference>
<dbReference type="InterPro" id="IPR007196">
    <property type="entry name" value="CCR4-Not_Not1_C"/>
</dbReference>
<gene>
    <name evidence="12" type="ORF">SteCoe_14285</name>
</gene>
<comment type="subcellular location">
    <subcellularLocation>
        <location evidence="1">Nucleus</location>
    </subcellularLocation>
</comment>
<feature type="domain" description="CCR4-NOT transcription complex subunit 1 CAF1-binding" evidence="8">
    <location>
        <begin position="849"/>
        <end position="1066"/>
    </location>
</feature>
<evidence type="ECO:0000259" key="7">
    <source>
        <dbReference type="Pfam" id="PF12842"/>
    </source>
</evidence>
<keyword evidence="5" id="KW-0539">Nucleus</keyword>
<feature type="domain" description="CCR4-NOT transcription complex subunit 1 HEAT repeat" evidence="10">
    <location>
        <begin position="477"/>
        <end position="598"/>
    </location>
</feature>
<proteinExistence type="predicted"/>
<keyword evidence="2" id="KW-0678">Repressor</keyword>
<keyword evidence="4" id="KW-0804">Transcription</keyword>
<dbReference type="InterPro" id="IPR032193">
    <property type="entry name" value="CNOT1_TTP_bind"/>
</dbReference>
<feature type="domain" description="CCR4-Not complex component Not1 C-terminal" evidence="6">
    <location>
        <begin position="1657"/>
        <end position="1992"/>
    </location>
</feature>
<dbReference type="InterPro" id="IPR055454">
    <property type="entry name" value="CNOT1-like_NOT1_connector"/>
</dbReference>
<evidence type="ECO:0008006" key="14">
    <source>
        <dbReference type="Google" id="ProtNLM"/>
    </source>
</evidence>
<dbReference type="InterPro" id="IPR032194">
    <property type="entry name" value="CNOT1_HEAT"/>
</dbReference>
<dbReference type="PANTHER" id="PTHR13162">
    <property type="entry name" value="CCR4-NOT TRANSCRIPTION COMPLEX"/>
    <property type="match status" value="1"/>
</dbReference>
<dbReference type="Pfam" id="PF12842">
    <property type="entry name" value="DUF3819"/>
    <property type="match status" value="1"/>
</dbReference>
<dbReference type="GO" id="GO:0030015">
    <property type="term" value="C:CCR4-NOT core complex"/>
    <property type="evidence" value="ECO:0007669"/>
    <property type="project" value="InterPro"/>
</dbReference>
<dbReference type="GO" id="GO:0000932">
    <property type="term" value="C:P-body"/>
    <property type="evidence" value="ECO:0007669"/>
    <property type="project" value="TreeGrafter"/>
</dbReference>
<evidence type="ECO:0000256" key="5">
    <source>
        <dbReference type="ARBA" id="ARBA00023242"/>
    </source>
</evidence>
<keyword evidence="13" id="KW-1185">Reference proteome</keyword>
<feature type="domain" description="CCR4-NOT transcription complex subunit 1-like NOT1 connector" evidence="11">
    <location>
        <begin position="1340"/>
        <end position="1499"/>
    </location>
</feature>
<dbReference type="InterPro" id="IPR040398">
    <property type="entry name" value="Not1"/>
</dbReference>
<accession>A0A1R2C6E7</accession>
<dbReference type="GO" id="GO:0005634">
    <property type="term" value="C:nucleus"/>
    <property type="evidence" value="ECO:0007669"/>
    <property type="project" value="UniProtKB-SubCell"/>
</dbReference>
<dbReference type="Pfam" id="PF25097">
    <property type="entry name" value="ARM_Cnot1"/>
    <property type="match status" value="1"/>
</dbReference>
<dbReference type="Pfam" id="PF16418">
    <property type="entry name" value="CNOT1_HEAT"/>
    <property type="match status" value="1"/>
</dbReference>
<dbReference type="Proteomes" id="UP000187209">
    <property type="component" value="Unassembled WGS sequence"/>
</dbReference>
<dbReference type="PANTHER" id="PTHR13162:SF8">
    <property type="entry name" value="CCR4-NOT TRANSCRIPTION COMPLEX SUBUNIT 1"/>
    <property type="match status" value="1"/>
</dbReference>
<organism evidence="12 13">
    <name type="scientific">Stentor coeruleus</name>
    <dbReference type="NCBI Taxonomy" id="5963"/>
    <lineage>
        <taxon>Eukaryota</taxon>
        <taxon>Sar</taxon>
        <taxon>Alveolata</taxon>
        <taxon>Ciliophora</taxon>
        <taxon>Postciliodesmatophora</taxon>
        <taxon>Heterotrichea</taxon>
        <taxon>Heterotrichida</taxon>
        <taxon>Stentoridae</taxon>
        <taxon>Stentor</taxon>
    </lineage>
</organism>
<comment type="caution">
    <text evidence="12">The sequence shown here is derived from an EMBL/GenBank/DDBJ whole genome shotgun (WGS) entry which is preliminary data.</text>
</comment>
<feature type="domain" description="CCR4-NOT transcription complex subunit 1 TTP binding" evidence="9">
    <location>
        <begin position="640"/>
        <end position="817"/>
    </location>
</feature>
<dbReference type="CDD" id="cd20710">
    <property type="entry name" value="NOT1_connector"/>
    <property type="match status" value="1"/>
</dbReference>
<name>A0A1R2C6E7_9CILI</name>
<evidence type="ECO:0000259" key="10">
    <source>
        <dbReference type="Pfam" id="PF16418"/>
    </source>
</evidence>
<evidence type="ECO:0000259" key="11">
    <source>
        <dbReference type="Pfam" id="PF25097"/>
    </source>
</evidence>
<dbReference type="Pfam" id="PF16415">
    <property type="entry name" value="CNOT1_CAF1_bind"/>
    <property type="match status" value="1"/>
</dbReference>
<dbReference type="EMBL" id="MPUH01000265">
    <property type="protein sequence ID" value="OMJ84549.1"/>
    <property type="molecule type" value="Genomic_DNA"/>
</dbReference>
<evidence type="ECO:0000259" key="9">
    <source>
        <dbReference type="Pfam" id="PF16417"/>
    </source>
</evidence>
<dbReference type="InterPro" id="IPR038535">
    <property type="entry name" value="CNOT1_TTP_bind_sf"/>
</dbReference>